<evidence type="ECO:0000313" key="13">
    <source>
        <dbReference type="EMBL" id="PWJ96279.1"/>
    </source>
</evidence>
<dbReference type="InterPro" id="IPR029028">
    <property type="entry name" value="Alpha/beta_knot_MTases"/>
</dbReference>
<keyword evidence="5 10" id="KW-0489">Methyltransferase</keyword>
<dbReference type="EMBL" id="QGGI01000002">
    <property type="protein sequence ID" value="PWJ96279.1"/>
    <property type="molecule type" value="Genomic_DNA"/>
</dbReference>
<evidence type="ECO:0000256" key="3">
    <source>
        <dbReference type="ARBA" id="ARBA00022490"/>
    </source>
</evidence>
<dbReference type="InterPro" id="IPR015947">
    <property type="entry name" value="PUA-like_sf"/>
</dbReference>
<protein>
    <recommendedName>
        <fullName evidence="10">Ribosomal RNA small subunit methyltransferase E</fullName>
        <ecNumber evidence="10">2.1.1.193</ecNumber>
    </recommendedName>
</protein>
<dbReference type="Gene3D" id="3.40.1280.10">
    <property type="match status" value="1"/>
</dbReference>
<keyword evidence="3 10" id="KW-0963">Cytoplasm</keyword>
<feature type="domain" description="Ribosomal RNA small subunit methyltransferase E methyltransferase" evidence="11">
    <location>
        <begin position="73"/>
        <end position="221"/>
    </location>
</feature>
<comment type="function">
    <text evidence="8 10">Specifically methylates the N3 position of the uracil ring of uridine 1498 (m3U1498) in 16S rRNA. Acts on the fully assembled 30S ribosomal subunit.</text>
</comment>
<dbReference type="Gene3D" id="2.40.240.20">
    <property type="entry name" value="Hypothetical PUA domain-like, domain 1"/>
    <property type="match status" value="1"/>
</dbReference>
<organism evidence="13 14">
    <name type="scientific">Oceanotoga teriensis</name>
    <dbReference type="NCBI Taxonomy" id="515440"/>
    <lineage>
        <taxon>Bacteria</taxon>
        <taxon>Thermotogati</taxon>
        <taxon>Thermotogota</taxon>
        <taxon>Thermotogae</taxon>
        <taxon>Petrotogales</taxon>
        <taxon>Petrotogaceae</taxon>
        <taxon>Oceanotoga</taxon>
    </lineage>
</organism>
<dbReference type="Pfam" id="PF20260">
    <property type="entry name" value="PUA_4"/>
    <property type="match status" value="1"/>
</dbReference>
<comment type="caution">
    <text evidence="13">The sequence shown here is derived from an EMBL/GenBank/DDBJ whole genome shotgun (WGS) entry which is preliminary data.</text>
</comment>
<dbReference type="InterPro" id="IPR006700">
    <property type="entry name" value="RsmE"/>
</dbReference>
<evidence type="ECO:0000256" key="1">
    <source>
        <dbReference type="ARBA" id="ARBA00004496"/>
    </source>
</evidence>
<dbReference type="RefSeq" id="WP_109603897.1">
    <property type="nucleotide sequence ID" value="NZ_QGGI01000002.1"/>
</dbReference>
<keyword evidence="14" id="KW-1185">Reference proteome</keyword>
<name>A0AA45C8N7_9BACT</name>
<proteinExistence type="inferred from homology"/>
<dbReference type="InterPro" id="IPR029026">
    <property type="entry name" value="tRNA_m1G_MTases_N"/>
</dbReference>
<keyword evidence="7 10" id="KW-0949">S-adenosyl-L-methionine</keyword>
<dbReference type="GO" id="GO:0005737">
    <property type="term" value="C:cytoplasm"/>
    <property type="evidence" value="ECO:0007669"/>
    <property type="project" value="UniProtKB-SubCell"/>
</dbReference>
<dbReference type="EC" id="2.1.1.193" evidence="10"/>
<comment type="similarity">
    <text evidence="2 10">Belongs to the RNA methyltransferase RsmE family.</text>
</comment>
<dbReference type="InterPro" id="IPR046887">
    <property type="entry name" value="RsmE_PUA-like"/>
</dbReference>
<keyword evidence="4 10" id="KW-0698">rRNA processing</keyword>
<evidence type="ECO:0000256" key="2">
    <source>
        <dbReference type="ARBA" id="ARBA00005528"/>
    </source>
</evidence>
<evidence type="ECO:0000259" key="11">
    <source>
        <dbReference type="Pfam" id="PF04452"/>
    </source>
</evidence>
<evidence type="ECO:0000256" key="9">
    <source>
        <dbReference type="ARBA" id="ARBA00047944"/>
    </source>
</evidence>
<dbReference type="GO" id="GO:0070475">
    <property type="term" value="P:rRNA base methylation"/>
    <property type="evidence" value="ECO:0007669"/>
    <property type="project" value="TreeGrafter"/>
</dbReference>
<accession>A0AA45C8N7</accession>
<dbReference type="Pfam" id="PF04452">
    <property type="entry name" value="Methyltrans_RNA"/>
    <property type="match status" value="1"/>
</dbReference>
<dbReference type="SUPFAM" id="SSF88697">
    <property type="entry name" value="PUA domain-like"/>
    <property type="match status" value="1"/>
</dbReference>
<evidence type="ECO:0000256" key="8">
    <source>
        <dbReference type="ARBA" id="ARBA00025699"/>
    </source>
</evidence>
<sequence>MPNLFFGKKENDEIILDKQETAHLKIMRKKENEQLDAFINDGKIYKCIIKKISSKNTILKINEIKEQKLNFKPNINLYFGISKVDRMNLLIEKAVEMRINTINIYKGEKSTINYKNEDKIKKTAIQAAKQSYLSKIPDINIINFKEIVLNDNTIAFDFSENYSMEENLKNDIQEINLLFGPDMGFSDNEKKILNKSNIPIINLGKTIFRFETSIFYVLSIINYKYKRLL</sequence>
<evidence type="ECO:0000256" key="10">
    <source>
        <dbReference type="PIRNR" id="PIRNR015601"/>
    </source>
</evidence>
<dbReference type="PANTHER" id="PTHR30027">
    <property type="entry name" value="RIBOSOMAL RNA SMALL SUBUNIT METHYLTRANSFERASE E"/>
    <property type="match status" value="1"/>
</dbReference>
<evidence type="ECO:0000256" key="5">
    <source>
        <dbReference type="ARBA" id="ARBA00022603"/>
    </source>
</evidence>
<keyword evidence="6 10" id="KW-0808">Transferase</keyword>
<comment type="subcellular location">
    <subcellularLocation>
        <location evidence="1 10">Cytoplasm</location>
    </subcellularLocation>
</comment>
<evidence type="ECO:0000256" key="6">
    <source>
        <dbReference type="ARBA" id="ARBA00022679"/>
    </source>
</evidence>
<evidence type="ECO:0000256" key="4">
    <source>
        <dbReference type="ARBA" id="ARBA00022552"/>
    </source>
</evidence>
<dbReference type="SUPFAM" id="SSF75217">
    <property type="entry name" value="alpha/beta knot"/>
    <property type="match status" value="1"/>
</dbReference>
<dbReference type="GO" id="GO:0070042">
    <property type="term" value="F:rRNA (uridine-N3-)-methyltransferase activity"/>
    <property type="evidence" value="ECO:0007669"/>
    <property type="project" value="TreeGrafter"/>
</dbReference>
<dbReference type="Proteomes" id="UP000245921">
    <property type="component" value="Unassembled WGS sequence"/>
</dbReference>
<comment type="catalytic activity">
    <reaction evidence="9 10">
        <text>uridine(1498) in 16S rRNA + S-adenosyl-L-methionine = N(3)-methyluridine(1498) in 16S rRNA + S-adenosyl-L-homocysteine + H(+)</text>
        <dbReference type="Rhea" id="RHEA:42920"/>
        <dbReference type="Rhea" id="RHEA-COMP:10283"/>
        <dbReference type="Rhea" id="RHEA-COMP:10284"/>
        <dbReference type="ChEBI" id="CHEBI:15378"/>
        <dbReference type="ChEBI" id="CHEBI:57856"/>
        <dbReference type="ChEBI" id="CHEBI:59789"/>
        <dbReference type="ChEBI" id="CHEBI:65315"/>
        <dbReference type="ChEBI" id="CHEBI:74502"/>
        <dbReference type="EC" id="2.1.1.193"/>
    </reaction>
</comment>
<dbReference type="PIRSF" id="PIRSF015601">
    <property type="entry name" value="MTase_slr0722"/>
    <property type="match status" value="1"/>
</dbReference>
<gene>
    <name evidence="13" type="ORF">C7380_102197</name>
</gene>
<dbReference type="AlphaFoldDB" id="A0AA45C8N7"/>
<dbReference type="NCBIfam" id="TIGR00046">
    <property type="entry name" value="RsmE family RNA methyltransferase"/>
    <property type="match status" value="1"/>
</dbReference>
<reference evidence="13 14" key="1">
    <citation type="submission" date="2018-05" db="EMBL/GenBank/DDBJ databases">
        <title>Genomic Encyclopedia of Type Strains, Phase IV (KMG-IV): sequencing the most valuable type-strain genomes for metagenomic binning, comparative biology and taxonomic classification.</title>
        <authorList>
            <person name="Goeker M."/>
        </authorList>
    </citation>
    <scope>NUCLEOTIDE SEQUENCE [LARGE SCALE GENOMIC DNA]</scope>
    <source>
        <strain evidence="13 14">DSM 24906</strain>
    </source>
</reference>
<evidence type="ECO:0000259" key="12">
    <source>
        <dbReference type="Pfam" id="PF20260"/>
    </source>
</evidence>
<evidence type="ECO:0000256" key="7">
    <source>
        <dbReference type="ARBA" id="ARBA00022691"/>
    </source>
</evidence>
<feature type="domain" description="Ribosomal RNA small subunit methyltransferase E PUA-like" evidence="12">
    <location>
        <begin position="16"/>
        <end position="60"/>
    </location>
</feature>
<dbReference type="InterPro" id="IPR046886">
    <property type="entry name" value="RsmE_MTase_dom"/>
</dbReference>
<dbReference type="PANTHER" id="PTHR30027:SF3">
    <property type="entry name" value="16S RRNA (URACIL(1498)-N(3))-METHYLTRANSFERASE"/>
    <property type="match status" value="1"/>
</dbReference>
<evidence type="ECO:0000313" key="14">
    <source>
        <dbReference type="Proteomes" id="UP000245921"/>
    </source>
</evidence>